<comment type="subcellular location">
    <subcellularLocation>
        <location evidence="2">Cell membrane</location>
        <topology evidence="2">Multi-pass membrane protein</topology>
    </subcellularLocation>
</comment>
<evidence type="ECO:0000256" key="14">
    <source>
        <dbReference type="SAM" id="Coils"/>
    </source>
</evidence>
<keyword evidence="12" id="KW-0902">Two-component regulatory system</keyword>
<dbReference type="InterPro" id="IPR003660">
    <property type="entry name" value="HAMP_dom"/>
</dbReference>
<dbReference type="GO" id="GO:0005524">
    <property type="term" value="F:ATP binding"/>
    <property type="evidence" value="ECO:0007669"/>
    <property type="project" value="UniProtKB-KW"/>
</dbReference>
<evidence type="ECO:0000256" key="3">
    <source>
        <dbReference type="ARBA" id="ARBA00012438"/>
    </source>
</evidence>
<dbReference type="Pfam" id="PF02518">
    <property type="entry name" value="HATPase_c"/>
    <property type="match status" value="1"/>
</dbReference>
<dbReference type="OrthoDB" id="9795828at2"/>
<keyword evidence="7 15" id="KW-0812">Transmembrane</keyword>
<dbReference type="Gene3D" id="3.30.565.10">
    <property type="entry name" value="Histidine kinase-like ATPase, C-terminal domain"/>
    <property type="match status" value="1"/>
</dbReference>
<dbReference type="Gene3D" id="6.10.340.10">
    <property type="match status" value="1"/>
</dbReference>
<keyword evidence="6" id="KW-0808">Transferase</keyword>
<dbReference type="InterPro" id="IPR050482">
    <property type="entry name" value="Sensor_HK_TwoCompSys"/>
</dbReference>
<evidence type="ECO:0000313" key="18">
    <source>
        <dbReference type="EMBL" id="TYS73783.1"/>
    </source>
</evidence>
<dbReference type="CDD" id="cd06225">
    <property type="entry name" value="HAMP"/>
    <property type="match status" value="1"/>
</dbReference>
<protein>
    <recommendedName>
        <fullName evidence="3">histidine kinase</fullName>
        <ecNumber evidence="3">2.7.13.3</ecNumber>
    </recommendedName>
</protein>
<keyword evidence="5" id="KW-0597">Phosphoprotein</keyword>
<comment type="catalytic activity">
    <reaction evidence="1">
        <text>ATP + protein L-histidine = ADP + protein N-phospho-L-histidine.</text>
        <dbReference type="EC" id="2.7.13.3"/>
    </reaction>
</comment>
<dbReference type="InterPro" id="IPR005467">
    <property type="entry name" value="His_kinase_dom"/>
</dbReference>
<dbReference type="Gene3D" id="1.20.5.1930">
    <property type="match status" value="1"/>
</dbReference>
<evidence type="ECO:0000256" key="2">
    <source>
        <dbReference type="ARBA" id="ARBA00004651"/>
    </source>
</evidence>
<evidence type="ECO:0000256" key="11">
    <source>
        <dbReference type="ARBA" id="ARBA00022989"/>
    </source>
</evidence>
<feature type="domain" description="Histidine kinase" evidence="16">
    <location>
        <begin position="160"/>
        <end position="355"/>
    </location>
</feature>
<keyword evidence="10" id="KW-0067">ATP-binding</keyword>
<dbReference type="GO" id="GO:0000155">
    <property type="term" value="F:phosphorelay sensor kinase activity"/>
    <property type="evidence" value="ECO:0007669"/>
    <property type="project" value="InterPro"/>
</dbReference>
<dbReference type="PROSITE" id="PS50885">
    <property type="entry name" value="HAMP"/>
    <property type="match status" value="1"/>
</dbReference>
<evidence type="ECO:0000256" key="4">
    <source>
        <dbReference type="ARBA" id="ARBA00022475"/>
    </source>
</evidence>
<feature type="transmembrane region" description="Helical" evidence="15">
    <location>
        <begin position="20"/>
        <end position="46"/>
    </location>
</feature>
<dbReference type="RefSeq" id="WP_050780621.1">
    <property type="nucleotide sequence ID" value="NZ_JBNIKO010000006.1"/>
</dbReference>
<evidence type="ECO:0000256" key="5">
    <source>
        <dbReference type="ARBA" id="ARBA00022553"/>
    </source>
</evidence>
<gene>
    <name evidence="18" type="ORF">FZC75_05515</name>
</gene>
<feature type="domain" description="HAMP" evidence="17">
    <location>
        <begin position="81"/>
        <end position="133"/>
    </location>
</feature>
<name>A0A5D4TDJ2_9BACI</name>
<evidence type="ECO:0000256" key="8">
    <source>
        <dbReference type="ARBA" id="ARBA00022741"/>
    </source>
</evidence>
<dbReference type="PROSITE" id="PS50109">
    <property type="entry name" value="HIS_KIN"/>
    <property type="match status" value="1"/>
</dbReference>
<keyword evidence="13 15" id="KW-0472">Membrane</keyword>
<comment type="caution">
    <text evidence="18">The sequence shown here is derived from an EMBL/GenBank/DDBJ whole genome shotgun (WGS) entry which is preliminary data.</text>
</comment>
<evidence type="ECO:0000256" key="6">
    <source>
        <dbReference type="ARBA" id="ARBA00022679"/>
    </source>
</evidence>
<dbReference type="SUPFAM" id="SSF158472">
    <property type="entry name" value="HAMP domain-like"/>
    <property type="match status" value="1"/>
</dbReference>
<dbReference type="Pfam" id="PF07730">
    <property type="entry name" value="HisKA_3"/>
    <property type="match status" value="1"/>
</dbReference>
<dbReference type="PANTHER" id="PTHR24421">
    <property type="entry name" value="NITRATE/NITRITE SENSOR PROTEIN NARX-RELATED"/>
    <property type="match status" value="1"/>
</dbReference>
<evidence type="ECO:0000313" key="19">
    <source>
        <dbReference type="Proteomes" id="UP000324517"/>
    </source>
</evidence>
<evidence type="ECO:0000256" key="1">
    <source>
        <dbReference type="ARBA" id="ARBA00000085"/>
    </source>
</evidence>
<dbReference type="InterPro" id="IPR036890">
    <property type="entry name" value="HATPase_C_sf"/>
</dbReference>
<evidence type="ECO:0000256" key="15">
    <source>
        <dbReference type="SAM" id="Phobius"/>
    </source>
</evidence>
<evidence type="ECO:0000256" key="12">
    <source>
        <dbReference type="ARBA" id="ARBA00023012"/>
    </source>
</evidence>
<dbReference type="EMBL" id="VTET01000002">
    <property type="protein sequence ID" value="TYS73783.1"/>
    <property type="molecule type" value="Genomic_DNA"/>
</dbReference>
<organism evidence="18 19">
    <name type="scientific">Sutcliffiella horikoshii</name>
    <dbReference type="NCBI Taxonomy" id="79883"/>
    <lineage>
        <taxon>Bacteria</taxon>
        <taxon>Bacillati</taxon>
        <taxon>Bacillota</taxon>
        <taxon>Bacilli</taxon>
        <taxon>Bacillales</taxon>
        <taxon>Bacillaceae</taxon>
        <taxon>Sutcliffiella</taxon>
    </lineage>
</organism>
<keyword evidence="4" id="KW-1003">Cell membrane</keyword>
<keyword evidence="9 18" id="KW-0418">Kinase</keyword>
<evidence type="ECO:0000256" key="13">
    <source>
        <dbReference type="ARBA" id="ARBA00023136"/>
    </source>
</evidence>
<feature type="transmembrane region" description="Helical" evidence="15">
    <location>
        <begin position="58"/>
        <end position="77"/>
    </location>
</feature>
<evidence type="ECO:0000256" key="7">
    <source>
        <dbReference type="ARBA" id="ARBA00022692"/>
    </source>
</evidence>
<evidence type="ECO:0000256" key="10">
    <source>
        <dbReference type="ARBA" id="ARBA00022840"/>
    </source>
</evidence>
<feature type="coiled-coil region" evidence="14">
    <location>
        <begin position="121"/>
        <end position="148"/>
    </location>
</feature>
<dbReference type="SMART" id="SM00304">
    <property type="entry name" value="HAMP"/>
    <property type="match status" value="1"/>
</dbReference>
<dbReference type="InterPro" id="IPR003594">
    <property type="entry name" value="HATPase_dom"/>
</dbReference>
<keyword evidence="11 15" id="KW-1133">Transmembrane helix</keyword>
<proteinExistence type="predicted"/>
<reference evidence="18 19" key="1">
    <citation type="submission" date="2019-08" db="EMBL/GenBank/DDBJ databases">
        <title>Bacillus genomes from the desert of Cuatro Cienegas, Coahuila.</title>
        <authorList>
            <person name="Olmedo-Alvarez G."/>
        </authorList>
    </citation>
    <scope>NUCLEOTIDE SEQUENCE [LARGE SCALE GENOMIC DNA]</scope>
    <source>
        <strain evidence="18 19">CH98b_3T</strain>
    </source>
</reference>
<dbReference type="SMART" id="SM00387">
    <property type="entry name" value="HATPase_c"/>
    <property type="match status" value="1"/>
</dbReference>
<evidence type="ECO:0000259" key="16">
    <source>
        <dbReference type="PROSITE" id="PS50109"/>
    </source>
</evidence>
<dbReference type="GO" id="GO:0005886">
    <property type="term" value="C:plasma membrane"/>
    <property type="evidence" value="ECO:0007669"/>
    <property type="project" value="UniProtKB-SubCell"/>
</dbReference>
<dbReference type="SUPFAM" id="SSF55874">
    <property type="entry name" value="ATPase domain of HSP90 chaperone/DNA topoisomerase II/histidine kinase"/>
    <property type="match status" value="1"/>
</dbReference>
<dbReference type="GO" id="GO:0046983">
    <property type="term" value="F:protein dimerization activity"/>
    <property type="evidence" value="ECO:0007669"/>
    <property type="project" value="InterPro"/>
</dbReference>
<dbReference type="EC" id="2.7.13.3" evidence="3"/>
<keyword evidence="8" id="KW-0547">Nucleotide-binding</keyword>
<evidence type="ECO:0000256" key="9">
    <source>
        <dbReference type="ARBA" id="ARBA00022777"/>
    </source>
</evidence>
<dbReference type="CDD" id="cd16917">
    <property type="entry name" value="HATPase_UhpB-NarQ-NarX-like"/>
    <property type="match status" value="1"/>
</dbReference>
<dbReference type="PANTHER" id="PTHR24421:SF37">
    <property type="entry name" value="SENSOR HISTIDINE KINASE NARS"/>
    <property type="match status" value="1"/>
</dbReference>
<dbReference type="Pfam" id="PF00672">
    <property type="entry name" value="HAMP"/>
    <property type="match status" value="1"/>
</dbReference>
<dbReference type="AlphaFoldDB" id="A0A5D4TDJ2"/>
<evidence type="ECO:0000259" key="17">
    <source>
        <dbReference type="PROSITE" id="PS50885"/>
    </source>
</evidence>
<accession>A0A5D4TDJ2</accession>
<dbReference type="InterPro" id="IPR011712">
    <property type="entry name" value="Sig_transdc_His_kin_sub3_dim/P"/>
</dbReference>
<dbReference type="Proteomes" id="UP000324517">
    <property type="component" value="Unassembled WGS sequence"/>
</dbReference>
<sequence length="358" mass="40777">MFELIGSNKGRKIESLRFWYIRSFMVVSVVSAFLFFLFLQVVLLFYPEGLVVNVQWSMLLTVVAFVILAITSLYFGYKQSGYMKKRVEDISTYIATLGRGKFSERIAVGQKDELGRLAEDINQLAIKIQNQVRSLQKLAEEKNELAIKAHNAATIEERQRLARELHDSVSQQLFALSIMSSASIRMFDSYPQEAKKQLTDIASIAAQAQGEMRALLLHLRPVSLTNDTLCVGINKLLEELEDRTPIKFQKDIQEISALSSATEDHLFRIIQEAISNILRHADATIVKLDMHQKGNQYVYIFISDNGKGFEINHQKQASFGLHTMRERCEEIGGQFHIRSKEGEGTHIEIHIPIREGEN</sequence>
<keyword evidence="14" id="KW-0175">Coiled coil</keyword>